<dbReference type="GO" id="GO:1903373">
    <property type="term" value="P:positive regulation of endoplasmic reticulum tubular network organization"/>
    <property type="evidence" value="ECO:0007669"/>
    <property type="project" value="UniProtKB-UniRule"/>
</dbReference>
<proteinExistence type="inferred from homology"/>
<dbReference type="Proteomes" id="UP000242180">
    <property type="component" value="Unassembled WGS sequence"/>
</dbReference>
<evidence type="ECO:0000313" key="5">
    <source>
        <dbReference type="Proteomes" id="UP000242180"/>
    </source>
</evidence>
<keyword evidence="1" id="KW-0862">Zinc</keyword>
<comment type="caution">
    <text evidence="4">The sequence shown here is derived from an EMBL/GenBank/DDBJ whole genome shotgun (WGS) entry which is preliminary data.</text>
</comment>
<keyword evidence="1" id="KW-0256">Endoplasmic reticulum</keyword>
<comment type="similarity">
    <text evidence="1">Belongs to the lunapark family.</text>
</comment>
<keyword evidence="1" id="KW-0472">Membrane</keyword>
<dbReference type="FunCoup" id="A0A1X2HCT7">
    <property type="interactions" value="79"/>
</dbReference>
<sequence>MLILYSTIVWAAFLLYSFFTLHNHDDVDTETKLLTLAPVFLIPFGIYSIRRFLKWFYTRKQNYEESNLKTLRAQQRLKVEELKKKTSYYTTKSLLERYDPAAAEAARRQQQQKQQNEANRQHSDLRQRKQPQGRPMPTMPHQQRPSFPAPQPPRPQERQWYDKLVDALIGEEGPETKYALICKHCYAHNGLALPQEIQSIQYTCPNCKQFNGPRGVAKPSQQLTLSPTPEHSKPVRVPSPSSSSGGNAGDDEQSDSHHNDARQMEETAVSSEEDSDKKKNHAQPTIEAF</sequence>
<feature type="region of interest" description="Disordered" evidence="2">
    <location>
        <begin position="101"/>
        <end position="156"/>
    </location>
</feature>
<keyword evidence="1" id="KW-0812">Transmembrane</keyword>
<comment type="domain">
    <text evidence="1">The C4-type zinc finger motif is necessary both for its ER three-way tubular junction localization and formation.</text>
</comment>
<comment type="subcellular location">
    <subcellularLocation>
        <location evidence="1">Endoplasmic reticulum membrane</location>
        <topology evidence="1">Multi-pass membrane protein</topology>
    </subcellularLocation>
</comment>
<dbReference type="InParanoid" id="A0A1X2HCT7"/>
<feature type="compositionally biased region" description="Basic and acidic residues" evidence="2">
    <location>
        <begin position="254"/>
        <end position="265"/>
    </location>
</feature>
<keyword evidence="1" id="KW-0479">Metal-binding</keyword>
<keyword evidence="5" id="KW-1185">Reference proteome</keyword>
<dbReference type="Pfam" id="PF10058">
    <property type="entry name" value="Zn_ribbon_10"/>
    <property type="match status" value="1"/>
</dbReference>
<keyword evidence="1" id="KW-0863">Zinc-finger</keyword>
<evidence type="ECO:0000259" key="3">
    <source>
        <dbReference type="Pfam" id="PF10058"/>
    </source>
</evidence>
<feature type="domain" description="Lunapark zinc ribbon" evidence="3">
    <location>
        <begin position="160"/>
        <end position="211"/>
    </location>
</feature>
<protein>
    <recommendedName>
        <fullName evidence="1">Endoplasmic reticulum junction formation protein lunapark</fullName>
    </recommendedName>
</protein>
<dbReference type="InterPro" id="IPR019273">
    <property type="entry name" value="Lunapark_Znf"/>
</dbReference>
<dbReference type="STRING" id="13706.A0A1X2HCT7"/>
<accession>A0A1X2HCT7</accession>
<dbReference type="GO" id="GO:0098826">
    <property type="term" value="C:endoplasmic reticulum tubular network membrane"/>
    <property type="evidence" value="ECO:0007669"/>
    <property type="project" value="UniProtKB-UniRule"/>
</dbReference>
<comment type="caution">
    <text evidence="1">Lacks conserved residue(s) required for the propagation of feature annotation.</text>
</comment>
<evidence type="ECO:0000256" key="2">
    <source>
        <dbReference type="SAM" id="MobiDB-lite"/>
    </source>
</evidence>
<dbReference type="GO" id="GO:0008270">
    <property type="term" value="F:zinc ion binding"/>
    <property type="evidence" value="ECO:0007669"/>
    <property type="project" value="UniProtKB-KW"/>
</dbReference>
<dbReference type="EMBL" id="MCGN01000005">
    <property type="protein sequence ID" value="ORY96607.1"/>
    <property type="molecule type" value="Genomic_DNA"/>
</dbReference>
<organism evidence="4 5">
    <name type="scientific">Syncephalastrum racemosum</name>
    <name type="common">Filamentous fungus</name>
    <dbReference type="NCBI Taxonomy" id="13706"/>
    <lineage>
        <taxon>Eukaryota</taxon>
        <taxon>Fungi</taxon>
        <taxon>Fungi incertae sedis</taxon>
        <taxon>Mucoromycota</taxon>
        <taxon>Mucoromycotina</taxon>
        <taxon>Mucoromycetes</taxon>
        <taxon>Mucorales</taxon>
        <taxon>Syncephalastraceae</taxon>
        <taxon>Syncephalastrum</taxon>
    </lineage>
</organism>
<feature type="region of interest" description="Disordered" evidence="2">
    <location>
        <begin position="213"/>
        <end position="289"/>
    </location>
</feature>
<dbReference type="InterPro" id="IPR040115">
    <property type="entry name" value="Lnp"/>
</dbReference>
<reference evidence="4 5" key="1">
    <citation type="submission" date="2016-07" db="EMBL/GenBank/DDBJ databases">
        <title>Pervasive Adenine N6-methylation of Active Genes in Fungi.</title>
        <authorList>
            <consortium name="DOE Joint Genome Institute"/>
            <person name="Mondo S.J."/>
            <person name="Dannebaum R.O."/>
            <person name="Kuo R.C."/>
            <person name="Labutti K."/>
            <person name="Haridas S."/>
            <person name="Kuo A."/>
            <person name="Salamov A."/>
            <person name="Ahrendt S.R."/>
            <person name="Lipzen A."/>
            <person name="Sullivan W."/>
            <person name="Andreopoulos W.B."/>
            <person name="Clum A."/>
            <person name="Lindquist E."/>
            <person name="Daum C."/>
            <person name="Ramamoorthy G.K."/>
            <person name="Gryganskyi A."/>
            <person name="Culley D."/>
            <person name="Magnuson J.K."/>
            <person name="James T.Y."/>
            <person name="O'Malley M.A."/>
            <person name="Stajich J.E."/>
            <person name="Spatafora J.W."/>
            <person name="Visel A."/>
            <person name="Grigoriev I.V."/>
        </authorList>
    </citation>
    <scope>NUCLEOTIDE SEQUENCE [LARGE SCALE GENOMIC DNA]</scope>
    <source>
        <strain evidence="4 5">NRRL 2496</strain>
    </source>
</reference>
<dbReference type="PANTHER" id="PTHR22166:SF12">
    <property type="entry name" value="ENDOPLASMIC RETICULUM JUNCTION FORMATION PROTEIN LUNAPARK"/>
    <property type="match status" value="1"/>
</dbReference>
<feature type="compositionally biased region" description="Polar residues" evidence="2">
    <location>
        <begin position="219"/>
        <end position="229"/>
    </location>
</feature>
<dbReference type="AlphaFoldDB" id="A0A1X2HCT7"/>
<dbReference type="GO" id="GO:0071788">
    <property type="term" value="P:endoplasmic reticulum tubular network maintenance"/>
    <property type="evidence" value="ECO:0007669"/>
    <property type="project" value="UniProtKB-UniRule"/>
</dbReference>
<gene>
    <name evidence="4" type="ORF">BCR43DRAFT_439970</name>
</gene>
<evidence type="ECO:0000313" key="4">
    <source>
        <dbReference type="EMBL" id="ORY96607.1"/>
    </source>
</evidence>
<name>A0A1X2HCT7_SYNRA</name>
<evidence type="ECO:0000256" key="1">
    <source>
        <dbReference type="RuleBase" id="RU367073"/>
    </source>
</evidence>
<keyword evidence="1" id="KW-1133">Transmembrane helix</keyword>
<feature type="compositionally biased region" description="Low complexity" evidence="2">
    <location>
        <begin position="101"/>
        <end position="118"/>
    </location>
</feature>
<dbReference type="OMA" id="PKWYDRI"/>
<dbReference type="PANTHER" id="PTHR22166">
    <property type="entry name" value="ENDOPLASMIC RETICULUM JUNCTION FORMATION PROTEIN LUNAPARK"/>
    <property type="match status" value="1"/>
</dbReference>
<feature type="transmembrane region" description="Helical" evidence="1">
    <location>
        <begin position="33"/>
        <end position="53"/>
    </location>
</feature>
<comment type="function">
    <text evidence="1">Plays a role in determining ER morphology.</text>
</comment>
<dbReference type="OrthoDB" id="1725934at2759"/>